<dbReference type="InterPro" id="IPR038765">
    <property type="entry name" value="Papain-like_cys_pep_sf"/>
</dbReference>
<proteinExistence type="predicted"/>
<dbReference type="AlphaFoldDB" id="A0A1B8TVX8"/>
<dbReference type="RefSeq" id="WP_068363177.1">
    <property type="nucleotide sequence ID" value="NZ_CP019337.1"/>
</dbReference>
<evidence type="ECO:0000259" key="1">
    <source>
        <dbReference type="SMART" id="SM00460"/>
    </source>
</evidence>
<protein>
    <submittedName>
        <fullName evidence="2">Transglutaminase</fullName>
    </submittedName>
</protein>
<dbReference type="Gene3D" id="3.10.620.30">
    <property type="match status" value="1"/>
</dbReference>
<dbReference type="KEGG" id="prn:BW723_01745"/>
<keyword evidence="3" id="KW-1185">Reference proteome</keyword>
<dbReference type="InterPro" id="IPR002931">
    <property type="entry name" value="Transglutaminase-like"/>
</dbReference>
<dbReference type="STRING" id="996801.BW723_01745"/>
<comment type="caution">
    <text evidence="2">The sequence shown here is derived from an EMBL/GenBank/DDBJ whole genome shotgun (WGS) entry which is preliminary data.</text>
</comment>
<dbReference type="InterPro" id="IPR052557">
    <property type="entry name" value="CAP/Cytokinesis_protein"/>
</dbReference>
<dbReference type="EMBL" id="LSFL01000035">
    <property type="protein sequence ID" value="OBY63886.1"/>
    <property type="molecule type" value="Genomic_DNA"/>
</dbReference>
<name>A0A1B8TVX8_9FLAO</name>
<feature type="domain" description="Transglutaminase-like" evidence="1">
    <location>
        <begin position="104"/>
        <end position="171"/>
    </location>
</feature>
<dbReference type="Pfam" id="PF01841">
    <property type="entry name" value="Transglut_core"/>
    <property type="match status" value="1"/>
</dbReference>
<reference evidence="3" key="1">
    <citation type="submission" date="2016-02" db="EMBL/GenBank/DDBJ databases">
        <title>Paenibacillus sp. LPB0068, isolated from Crassostrea gigas.</title>
        <authorList>
            <person name="Shin S.-K."/>
            <person name="Yi H."/>
        </authorList>
    </citation>
    <scope>NUCLEOTIDE SEQUENCE [LARGE SCALE GENOMIC DNA]</scope>
    <source>
        <strain evidence="3">KCTC 23969</strain>
    </source>
</reference>
<dbReference type="SUPFAM" id="SSF54001">
    <property type="entry name" value="Cysteine proteinases"/>
    <property type="match status" value="1"/>
</dbReference>
<sequence length="318" mass="37591">MKQLFFFLLISTATFSQNFEKVDAKVLEYPRFSKVDDLAHKIENDFSSDVDKVRAAFFWLTKNIRYNLKEYYNPRQRKYQFRYKSEEEKVQKLQAIKDQLVNTAFRTKMGVCEEYAQSFKKICDLLNIESQVIKGNVRSDARKIGKVQNSTNHAWNTVKINGNWIILDATWAAGYEYNGKWIRKFNNYFFNMPKDKIFKTHFPEDQLWVLHFGRMSIQEFYNQPIYSQTFLSLKADLILPKTGIINLKSSEDILLKFKNLDTTALIFYTLKGTKYALKPIVKTENEISTLVIKNPKRNTDLVLYINKEDALHFKVKVR</sequence>
<accession>A0A1B8TVX8</accession>
<evidence type="ECO:0000313" key="2">
    <source>
        <dbReference type="EMBL" id="OBY63886.1"/>
    </source>
</evidence>
<dbReference type="Proteomes" id="UP000092612">
    <property type="component" value="Unassembled WGS sequence"/>
</dbReference>
<dbReference type="PANTHER" id="PTHR46333:SF2">
    <property type="entry name" value="CYTOKINESIS PROTEIN 3"/>
    <property type="match status" value="1"/>
</dbReference>
<dbReference type="GO" id="GO:0005737">
    <property type="term" value="C:cytoplasm"/>
    <property type="evidence" value="ECO:0007669"/>
    <property type="project" value="TreeGrafter"/>
</dbReference>
<gene>
    <name evidence="2" type="ORF">LPB301_13955</name>
</gene>
<dbReference type="PANTHER" id="PTHR46333">
    <property type="entry name" value="CYTOKINESIS PROTEIN 3"/>
    <property type="match status" value="1"/>
</dbReference>
<dbReference type="OrthoDB" id="9788327at2"/>
<organism evidence="2 3">
    <name type="scientific">Polaribacter reichenbachii</name>
    <dbReference type="NCBI Taxonomy" id="996801"/>
    <lineage>
        <taxon>Bacteria</taxon>
        <taxon>Pseudomonadati</taxon>
        <taxon>Bacteroidota</taxon>
        <taxon>Flavobacteriia</taxon>
        <taxon>Flavobacteriales</taxon>
        <taxon>Flavobacteriaceae</taxon>
    </lineage>
</organism>
<dbReference type="SMART" id="SM00460">
    <property type="entry name" value="TGc"/>
    <property type="match status" value="1"/>
</dbReference>
<evidence type="ECO:0000313" key="3">
    <source>
        <dbReference type="Proteomes" id="UP000092612"/>
    </source>
</evidence>